<protein>
    <submittedName>
        <fullName evidence="1">Uncharacterized protein</fullName>
    </submittedName>
</protein>
<dbReference type="AlphaFoldDB" id="A0A848CUV1"/>
<dbReference type="Proteomes" id="UP000561326">
    <property type="component" value="Unassembled WGS sequence"/>
</dbReference>
<accession>A0A848CUV1</accession>
<proteinExistence type="predicted"/>
<sequence>MNYLENFVTLFEKNMISECYIDHGELVIFLTNGQMFTSIKVILSRVLIIQYDPEWIVTTPCPKRASVRLPRGSIGAVFCLSQAGPQNIWVDAKRETVAGPVLAPQSGRVPSL</sequence>
<organism evidence="1 2">
    <name type="scientific">Aneurinibacillus aneurinilyticus</name>
    <name type="common">Bacillus aneurinolyticus</name>
    <dbReference type="NCBI Taxonomy" id="1391"/>
    <lineage>
        <taxon>Bacteria</taxon>
        <taxon>Bacillati</taxon>
        <taxon>Bacillota</taxon>
        <taxon>Bacilli</taxon>
        <taxon>Bacillales</taxon>
        <taxon>Paenibacillaceae</taxon>
        <taxon>Aneurinibacillus group</taxon>
        <taxon>Aneurinibacillus</taxon>
    </lineage>
</organism>
<dbReference type="EMBL" id="JABAGO010000010">
    <property type="protein sequence ID" value="NME98179.1"/>
    <property type="molecule type" value="Genomic_DNA"/>
</dbReference>
<name>A0A848CUV1_ANEAE</name>
<gene>
    <name evidence="1" type="ORF">HF838_07890</name>
</gene>
<comment type="caution">
    <text evidence="1">The sequence shown here is derived from an EMBL/GenBank/DDBJ whole genome shotgun (WGS) entry which is preliminary data.</text>
</comment>
<reference evidence="1 2" key="1">
    <citation type="submission" date="2020-04" db="EMBL/GenBank/DDBJ databases">
        <authorList>
            <person name="Hitch T.C.A."/>
            <person name="Wylensek D."/>
            <person name="Clavel T."/>
        </authorList>
    </citation>
    <scope>NUCLEOTIDE SEQUENCE [LARGE SCALE GENOMIC DNA]</scope>
    <source>
        <strain evidence="1 2">WB01_D5_05</strain>
    </source>
</reference>
<dbReference type="RefSeq" id="WP_205762759.1">
    <property type="nucleotide sequence ID" value="NZ_JABAGO010000010.1"/>
</dbReference>
<evidence type="ECO:0000313" key="2">
    <source>
        <dbReference type="Proteomes" id="UP000561326"/>
    </source>
</evidence>
<evidence type="ECO:0000313" key="1">
    <source>
        <dbReference type="EMBL" id="NME98179.1"/>
    </source>
</evidence>